<dbReference type="CDD" id="cd00452">
    <property type="entry name" value="KDPG_aldolase"/>
    <property type="match status" value="1"/>
</dbReference>
<comment type="similarity">
    <text evidence="3">Belongs to the KHG/KDPG aldolase family.</text>
</comment>
<comment type="pathway">
    <text evidence="2">Carbohydrate acid metabolism; 2-dehydro-3-deoxy-D-gluconate degradation; D-glyceraldehyde 3-phosphate and pyruvate from 2-dehydro-3-deoxy-D-gluconate: step 2/2.</text>
</comment>
<evidence type="ECO:0000256" key="8">
    <source>
        <dbReference type="ARBA" id="ARBA00023277"/>
    </source>
</evidence>
<evidence type="ECO:0000256" key="7">
    <source>
        <dbReference type="ARBA" id="ARBA00023270"/>
    </source>
</evidence>
<sequence length="215" mass="22334">MNWNLDPKDVFSASPVIPVMVIKKLEDALPMAKALQAGGINVFEITLRSAVALDAIKLLSKEVPDALVGAGTVLSAEQYDQAVAAGAKFVISPGATPALLKHAAEREVPLIPGTATPSEMMQALELGYTYVKFFPAEINGGAAALKAISAALPQLSFCPTGGVSPKNVASYVAVNCVKTVGGSWMIPNDAVAAGDWAKVTQLTKEAVELVTSLRS</sequence>
<keyword evidence="7" id="KW-0704">Schiff base</keyword>
<evidence type="ECO:0000256" key="1">
    <source>
        <dbReference type="ARBA" id="ARBA00000654"/>
    </source>
</evidence>
<dbReference type="Gene3D" id="3.20.20.70">
    <property type="entry name" value="Aldolase class I"/>
    <property type="match status" value="1"/>
</dbReference>
<dbReference type="GO" id="GO:0008675">
    <property type="term" value="F:2-dehydro-3-deoxy-phosphogluconate aldolase activity"/>
    <property type="evidence" value="ECO:0007669"/>
    <property type="project" value="UniProtKB-EC"/>
</dbReference>
<dbReference type="InterPro" id="IPR000887">
    <property type="entry name" value="Aldlse_KDPG_KHG"/>
</dbReference>
<evidence type="ECO:0000313" key="9">
    <source>
        <dbReference type="EMBL" id="KGQ31820.1"/>
    </source>
</evidence>
<dbReference type="SUPFAM" id="SSF51569">
    <property type="entry name" value="Aldolase"/>
    <property type="match status" value="1"/>
</dbReference>
<keyword evidence="10" id="KW-1185">Reference proteome</keyword>
<dbReference type="PROSITE" id="PS00159">
    <property type="entry name" value="ALDOLASE_KDPG_KHG_1"/>
    <property type="match status" value="1"/>
</dbReference>
<dbReference type="EMBL" id="JPXY01000030">
    <property type="protein sequence ID" value="KGQ31820.1"/>
    <property type="molecule type" value="Genomic_DNA"/>
</dbReference>
<dbReference type="RefSeq" id="WP_039135712.1">
    <property type="nucleotide sequence ID" value="NZ_JPXY01000030.1"/>
</dbReference>
<keyword evidence="6 9" id="KW-0456">Lyase</keyword>
<dbReference type="Proteomes" id="UP000030418">
    <property type="component" value="Unassembled WGS sequence"/>
</dbReference>
<protein>
    <recommendedName>
        <fullName evidence="5">2-dehydro-3-deoxy-phosphogluconate aldolase</fullName>
        <ecNumber evidence="5">4.1.2.14</ecNumber>
    </recommendedName>
</protein>
<name>A0A0A2XMC6_9PAST</name>
<dbReference type="InterPro" id="IPR013785">
    <property type="entry name" value="Aldolase_TIM"/>
</dbReference>
<dbReference type="EC" id="4.1.2.14" evidence="5"/>
<proteinExistence type="inferred from homology"/>
<dbReference type="Pfam" id="PF01081">
    <property type="entry name" value="Aldolase"/>
    <property type="match status" value="1"/>
</dbReference>
<dbReference type="PANTHER" id="PTHR30246:SF1">
    <property type="entry name" value="2-DEHYDRO-3-DEOXY-6-PHOSPHOGALACTONATE ALDOLASE-RELATED"/>
    <property type="match status" value="1"/>
</dbReference>
<dbReference type="NCBIfam" id="TIGR01182">
    <property type="entry name" value="eda"/>
    <property type="match status" value="1"/>
</dbReference>
<comment type="subunit">
    <text evidence="4">Homotrimer.</text>
</comment>
<evidence type="ECO:0000256" key="3">
    <source>
        <dbReference type="ARBA" id="ARBA00006906"/>
    </source>
</evidence>
<dbReference type="InterPro" id="IPR031338">
    <property type="entry name" value="KDPG/KHG_AS_2"/>
</dbReference>
<dbReference type="NCBIfam" id="NF004325">
    <property type="entry name" value="PRK05718.1"/>
    <property type="match status" value="1"/>
</dbReference>
<keyword evidence="8" id="KW-0119">Carbohydrate metabolism</keyword>
<gene>
    <name evidence="9" type="ORF">P375_06955</name>
</gene>
<dbReference type="PROSITE" id="PS00160">
    <property type="entry name" value="ALDOLASE_KDPG_KHG_2"/>
    <property type="match status" value="1"/>
</dbReference>
<dbReference type="AlphaFoldDB" id="A0A0A2XMC6"/>
<dbReference type="PANTHER" id="PTHR30246">
    <property type="entry name" value="2-KETO-3-DEOXY-6-PHOSPHOGLUCONATE ALDOLASE"/>
    <property type="match status" value="1"/>
</dbReference>
<dbReference type="InterPro" id="IPR031337">
    <property type="entry name" value="KDPG/KHG_AS_1"/>
</dbReference>
<comment type="caution">
    <text evidence="9">The sequence shown here is derived from an EMBL/GenBank/DDBJ whole genome shotgun (WGS) entry which is preliminary data.</text>
</comment>
<evidence type="ECO:0000256" key="2">
    <source>
        <dbReference type="ARBA" id="ARBA00004736"/>
    </source>
</evidence>
<evidence type="ECO:0000256" key="6">
    <source>
        <dbReference type="ARBA" id="ARBA00023239"/>
    </source>
</evidence>
<evidence type="ECO:0000256" key="4">
    <source>
        <dbReference type="ARBA" id="ARBA00011233"/>
    </source>
</evidence>
<evidence type="ECO:0000256" key="5">
    <source>
        <dbReference type="ARBA" id="ARBA00013063"/>
    </source>
</evidence>
<comment type="catalytic activity">
    <reaction evidence="1">
        <text>2-dehydro-3-deoxy-6-phospho-D-gluconate = D-glyceraldehyde 3-phosphate + pyruvate</text>
        <dbReference type="Rhea" id="RHEA:17089"/>
        <dbReference type="ChEBI" id="CHEBI:15361"/>
        <dbReference type="ChEBI" id="CHEBI:57569"/>
        <dbReference type="ChEBI" id="CHEBI:59776"/>
        <dbReference type="EC" id="4.1.2.14"/>
    </reaction>
</comment>
<reference evidence="9 10" key="1">
    <citation type="submission" date="2014-08" db="EMBL/GenBank/DDBJ databases">
        <title>Chaperone-usher fimbriae in a diverse selection of Gallibacterium genomes.</title>
        <authorList>
            <person name="Kudirkiene E."/>
            <person name="Bager R.J."/>
            <person name="Johnson T.J."/>
            <person name="Bojesen A.M."/>
        </authorList>
    </citation>
    <scope>NUCLEOTIDE SEQUENCE [LARGE SCALE GENOMIC DNA]</scope>
    <source>
        <strain evidence="9 10">CCM5976</strain>
    </source>
</reference>
<organism evidence="9 10">
    <name type="scientific">Gallibacterium genomosp. 2</name>
    <dbReference type="NCBI Taxonomy" id="155517"/>
    <lineage>
        <taxon>Bacteria</taxon>
        <taxon>Pseudomonadati</taxon>
        <taxon>Pseudomonadota</taxon>
        <taxon>Gammaproteobacteria</taxon>
        <taxon>Pasteurellales</taxon>
        <taxon>Pasteurellaceae</taxon>
        <taxon>Gallibacterium</taxon>
    </lineage>
</organism>
<accession>A0A0A2XMC6</accession>
<evidence type="ECO:0000313" key="10">
    <source>
        <dbReference type="Proteomes" id="UP000030418"/>
    </source>
</evidence>